<dbReference type="EMBL" id="NMUH01001901">
    <property type="protein sequence ID" value="MQL96312.1"/>
    <property type="molecule type" value="Genomic_DNA"/>
</dbReference>
<keyword evidence="4" id="KW-1185">Reference proteome</keyword>
<feature type="transmembrane region" description="Helical" evidence="2">
    <location>
        <begin position="70"/>
        <end position="86"/>
    </location>
</feature>
<reference evidence="3" key="1">
    <citation type="submission" date="2017-07" db="EMBL/GenBank/DDBJ databases">
        <title>Taro Niue Genome Assembly and Annotation.</title>
        <authorList>
            <person name="Atibalentja N."/>
            <person name="Keating K."/>
            <person name="Fields C.J."/>
        </authorList>
    </citation>
    <scope>NUCLEOTIDE SEQUENCE</scope>
    <source>
        <strain evidence="3">Niue_2</strain>
        <tissue evidence="3">Leaf</tissue>
    </source>
</reference>
<proteinExistence type="predicted"/>
<evidence type="ECO:0000313" key="3">
    <source>
        <dbReference type="EMBL" id="MQL96312.1"/>
    </source>
</evidence>
<organism evidence="3 4">
    <name type="scientific">Colocasia esculenta</name>
    <name type="common">Wild taro</name>
    <name type="synonym">Arum esculentum</name>
    <dbReference type="NCBI Taxonomy" id="4460"/>
    <lineage>
        <taxon>Eukaryota</taxon>
        <taxon>Viridiplantae</taxon>
        <taxon>Streptophyta</taxon>
        <taxon>Embryophyta</taxon>
        <taxon>Tracheophyta</taxon>
        <taxon>Spermatophyta</taxon>
        <taxon>Magnoliopsida</taxon>
        <taxon>Liliopsida</taxon>
        <taxon>Araceae</taxon>
        <taxon>Aroideae</taxon>
        <taxon>Colocasieae</taxon>
        <taxon>Colocasia</taxon>
    </lineage>
</organism>
<name>A0A843VCP6_COLES</name>
<dbReference type="AlphaFoldDB" id="A0A843VCP6"/>
<evidence type="ECO:0000256" key="1">
    <source>
        <dbReference type="SAM" id="MobiDB-lite"/>
    </source>
</evidence>
<feature type="compositionally biased region" description="Pro residues" evidence="1">
    <location>
        <begin position="14"/>
        <end position="24"/>
    </location>
</feature>
<keyword evidence="2" id="KW-0812">Transmembrane</keyword>
<sequence length="218" mass="24457">MKAAAAARRKAAREPPPASDPPRPASISRQRPPTHARVCLCPRSPTPARVDAHAHLRLRLRPRQCQPHEFLFSGLLLHLLFLLLYHRRRRAAFSLGCHCTHHTIVTVYFSSRCTGMLHCCTNHVNIARVLFLAVVLRWSYAPWRSCRVTFHSMLYPLEGSLPEVPAEPVIVEAHSLIVLFRQWLVEGLAVQVYLSKMGSQGKMRAEGKGTGTTLASTC</sequence>
<protein>
    <submittedName>
        <fullName evidence="3">Uncharacterized protein</fullName>
    </submittedName>
</protein>
<dbReference type="Proteomes" id="UP000652761">
    <property type="component" value="Unassembled WGS sequence"/>
</dbReference>
<keyword evidence="2" id="KW-0472">Membrane</keyword>
<evidence type="ECO:0000256" key="2">
    <source>
        <dbReference type="SAM" id="Phobius"/>
    </source>
</evidence>
<feature type="region of interest" description="Disordered" evidence="1">
    <location>
        <begin position="1"/>
        <end position="35"/>
    </location>
</feature>
<gene>
    <name evidence="3" type="ORF">Taro_028984</name>
</gene>
<comment type="caution">
    <text evidence="3">The sequence shown here is derived from an EMBL/GenBank/DDBJ whole genome shotgun (WGS) entry which is preliminary data.</text>
</comment>
<keyword evidence="2" id="KW-1133">Transmembrane helix</keyword>
<accession>A0A843VCP6</accession>
<evidence type="ECO:0000313" key="4">
    <source>
        <dbReference type="Proteomes" id="UP000652761"/>
    </source>
</evidence>